<feature type="transmembrane region" description="Helical" evidence="1">
    <location>
        <begin position="65"/>
        <end position="85"/>
    </location>
</feature>
<feature type="transmembrane region" description="Helical" evidence="1">
    <location>
        <begin position="34"/>
        <end position="53"/>
    </location>
</feature>
<proteinExistence type="predicted"/>
<sequence>MIEVLYRPLPLALGGVFFVALFLGLRRTRLRSHYLLLPATAWFLAALDEWYMTTYQPHMNIRIDALFFLALVVAMTPAGILLLLLHRRPADWRRERA</sequence>
<keyword evidence="1" id="KW-1133">Transmembrane helix</keyword>
<keyword evidence="1" id="KW-0812">Transmembrane</keyword>
<gene>
    <name evidence="2" type="ORF">EDD27_8916</name>
</gene>
<name>A0A438MJH4_9ACTN</name>
<keyword evidence="3" id="KW-1185">Reference proteome</keyword>
<comment type="caution">
    <text evidence="2">The sequence shown here is derived from an EMBL/GenBank/DDBJ whole genome shotgun (WGS) entry which is preliminary data.</text>
</comment>
<dbReference type="OrthoDB" id="3540815at2"/>
<keyword evidence="1" id="KW-0472">Membrane</keyword>
<evidence type="ECO:0000313" key="2">
    <source>
        <dbReference type="EMBL" id="RVX46070.1"/>
    </source>
</evidence>
<protein>
    <submittedName>
        <fullName evidence="2">Uncharacterized protein</fullName>
    </submittedName>
</protein>
<accession>A0A438MJH4</accession>
<feature type="transmembrane region" description="Helical" evidence="1">
    <location>
        <begin position="6"/>
        <end position="25"/>
    </location>
</feature>
<dbReference type="EMBL" id="SAUN01000001">
    <property type="protein sequence ID" value="RVX46070.1"/>
    <property type="molecule type" value="Genomic_DNA"/>
</dbReference>
<dbReference type="RefSeq" id="WP_127937938.1">
    <property type="nucleotide sequence ID" value="NZ_SAUN01000001.1"/>
</dbReference>
<organism evidence="2 3">
    <name type="scientific">Nonomuraea polychroma</name>
    <dbReference type="NCBI Taxonomy" id="46176"/>
    <lineage>
        <taxon>Bacteria</taxon>
        <taxon>Bacillati</taxon>
        <taxon>Actinomycetota</taxon>
        <taxon>Actinomycetes</taxon>
        <taxon>Streptosporangiales</taxon>
        <taxon>Streptosporangiaceae</taxon>
        <taxon>Nonomuraea</taxon>
    </lineage>
</organism>
<dbReference type="AlphaFoldDB" id="A0A438MJH4"/>
<evidence type="ECO:0000313" key="3">
    <source>
        <dbReference type="Proteomes" id="UP000284824"/>
    </source>
</evidence>
<evidence type="ECO:0000256" key="1">
    <source>
        <dbReference type="SAM" id="Phobius"/>
    </source>
</evidence>
<dbReference type="Proteomes" id="UP000284824">
    <property type="component" value="Unassembled WGS sequence"/>
</dbReference>
<reference evidence="2 3" key="1">
    <citation type="submission" date="2019-01" db="EMBL/GenBank/DDBJ databases">
        <title>Sequencing the genomes of 1000 actinobacteria strains.</title>
        <authorList>
            <person name="Klenk H.-P."/>
        </authorList>
    </citation>
    <scope>NUCLEOTIDE SEQUENCE [LARGE SCALE GENOMIC DNA]</scope>
    <source>
        <strain evidence="2 3">DSM 43925</strain>
    </source>
</reference>